<sequence>MTFEPLVHNEAHGFASVSWIAAVFDPVFARLVGWAAQVEDCASQPECGRTTLDPLIETLMRTEFADADGMVIGAGFVSAPSFLGWHLAWWLGGQNPAGSALPATGIRHLETVEDPRDESFRDYTALEWWRVPAQTRRRHVTGPYVDYLCTDEYTLTLTLPVYRGGTELIGVVGIDLSVDQLERQLVPRLGASGVPVTLINASARVVVSTDAHLATGALLRLPGLTERLRDPASSPALLADGAHAFRWCGQTGLAVVVGPAAGQPIEAPNTHPSR</sequence>
<evidence type="ECO:0000313" key="3">
    <source>
        <dbReference type="Proteomes" id="UP000199681"/>
    </source>
</evidence>
<reference evidence="2 4" key="2">
    <citation type="submission" date="2019-03" db="EMBL/GenBank/DDBJ databases">
        <title>Genomics of glacier-inhabiting Cryobacterium strains.</title>
        <authorList>
            <person name="Liu Q."/>
            <person name="Xin Y.-H."/>
        </authorList>
    </citation>
    <scope>NUCLEOTIDE SEQUENCE [LARGE SCALE GENOMIC DNA]</scope>
    <source>
        <strain evidence="2 4">Hh34</strain>
    </source>
</reference>
<dbReference type="STRING" id="995038.SAMN05216274_11761"/>
<keyword evidence="3" id="KW-1185">Reference proteome</keyword>
<evidence type="ECO:0008006" key="5">
    <source>
        <dbReference type="Google" id="ProtNLM"/>
    </source>
</evidence>
<comment type="caution">
    <text evidence="2">The sequence shown here is derived from an EMBL/GenBank/DDBJ whole genome shotgun (WGS) entry which is preliminary data.</text>
</comment>
<dbReference type="Proteomes" id="UP000297963">
    <property type="component" value="Unassembled WGS sequence"/>
</dbReference>
<organism evidence="2 4">
    <name type="scientific">Cryobacterium levicorallinum</name>
    <dbReference type="NCBI Taxonomy" id="995038"/>
    <lineage>
        <taxon>Bacteria</taxon>
        <taxon>Bacillati</taxon>
        <taxon>Actinomycetota</taxon>
        <taxon>Actinomycetes</taxon>
        <taxon>Micrococcales</taxon>
        <taxon>Microbacteriaceae</taxon>
        <taxon>Cryobacterium</taxon>
    </lineage>
</organism>
<dbReference type="AlphaFoldDB" id="A0A1I3DDL3"/>
<dbReference type="EMBL" id="FOPW01000017">
    <property type="protein sequence ID" value="SFH84561.1"/>
    <property type="molecule type" value="Genomic_DNA"/>
</dbReference>
<protein>
    <recommendedName>
        <fullName evidence="5">Cache domain-containing protein</fullName>
    </recommendedName>
</protein>
<dbReference type="Proteomes" id="UP000199681">
    <property type="component" value="Unassembled WGS sequence"/>
</dbReference>
<dbReference type="EMBL" id="SOFE01000029">
    <property type="protein sequence ID" value="TFB81805.1"/>
    <property type="molecule type" value="Genomic_DNA"/>
</dbReference>
<name>A0A1I3DDL3_9MICO</name>
<proteinExistence type="predicted"/>
<dbReference type="CDD" id="cd12913">
    <property type="entry name" value="PDC1_MCP_like"/>
    <property type="match status" value="1"/>
</dbReference>
<evidence type="ECO:0000313" key="4">
    <source>
        <dbReference type="Proteomes" id="UP000297963"/>
    </source>
</evidence>
<dbReference type="RefSeq" id="WP_092451930.1">
    <property type="nucleotide sequence ID" value="NZ_BKAC01000020.1"/>
</dbReference>
<evidence type="ECO:0000313" key="2">
    <source>
        <dbReference type="EMBL" id="TFB81805.1"/>
    </source>
</evidence>
<accession>A0A1I3DDL3</accession>
<dbReference type="Pfam" id="PF22673">
    <property type="entry name" value="MCP-like_PDC_1"/>
    <property type="match status" value="1"/>
</dbReference>
<dbReference type="Gene3D" id="3.30.450.20">
    <property type="entry name" value="PAS domain"/>
    <property type="match status" value="1"/>
</dbReference>
<evidence type="ECO:0000313" key="1">
    <source>
        <dbReference type="EMBL" id="SFH84561.1"/>
    </source>
</evidence>
<reference evidence="1 3" key="1">
    <citation type="submission" date="2016-10" db="EMBL/GenBank/DDBJ databases">
        <authorList>
            <person name="Varghese N."/>
            <person name="Submissions S."/>
        </authorList>
    </citation>
    <scope>NUCLEOTIDE SEQUENCE [LARGE SCALE GENOMIC DNA]</scope>
    <source>
        <strain evidence="1 3">GMCC 1.11211</strain>
    </source>
</reference>
<gene>
    <name evidence="2" type="ORF">E3O11_16085</name>
    <name evidence="1" type="ORF">SAMN05216274_11761</name>
</gene>